<dbReference type="Proteomes" id="UP001241758">
    <property type="component" value="Unassembled WGS sequence"/>
</dbReference>
<evidence type="ECO:0000313" key="2">
    <source>
        <dbReference type="Proteomes" id="UP001241758"/>
    </source>
</evidence>
<proteinExistence type="predicted"/>
<organism evidence="1 2">
    <name type="scientific">Actinoplanes sandaracinus</name>
    <dbReference type="NCBI Taxonomy" id="3045177"/>
    <lineage>
        <taxon>Bacteria</taxon>
        <taxon>Bacillati</taxon>
        <taxon>Actinomycetota</taxon>
        <taxon>Actinomycetes</taxon>
        <taxon>Micromonosporales</taxon>
        <taxon>Micromonosporaceae</taxon>
        <taxon>Actinoplanes</taxon>
    </lineage>
</organism>
<name>A0ABT6WL85_9ACTN</name>
<evidence type="ECO:0008006" key="3">
    <source>
        <dbReference type="Google" id="ProtNLM"/>
    </source>
</evidence>
<evidence type="ECO:0000313" key="1">
    <source>
        <dbReference type="EMBL" id="MDI6100415.1"/>
    </source>
</evidence>
<comment type="caution">
    <text evidence="1">The sequence shown here is derived from an EMBL/GenBank/DDBJ whole genome shotgun (WGS) entry which is preliminary data.</text>
</comment>
<dbReference type="RefSeq" id="WP_282761166.1">
    <property type="nucleotide sequence ID" value="NZ_JASCTH010000010.1"/>
</dbReference>
<dbReference type="Gene3D" id="3.40.50.2000">
    <property type="entry name" value="Glycogen Phosphorylase B"/>
    <property type="match status" value="1"/>
</dbReference>
<dbReference type="EMBL" id="JASCTH010000010">
    <property type="protein sequence ID" value="MDI6100415.1"/>
    <property type="molecule type" value="Genomic_DNA"/>
</dbReference>
<gene>
    <name evidence="1" type="ORF">QLQ12_17545</name>
</gene>
<keyword evidence="2" id="KW-1185">Reference proteome</keyword>
<sequence>MRNLFASVPAAGHLPTCLLPLIEAAGRAGHEVALLTDRSMRAVSAAAARSTSRTAA</sequence>
<reference evidence="1 2" key="1">
    <citation type="submission" date="2023-05" db="EMBL/GenBank/DDBJ databases">
        <title>Actinoplanes sp. NEAU-A12 genome sequencing.</title>
        <authorList>
            <person name="Wang Z.-S."/>
        </authorList>
    </citation>
    <scope>NUCLEOTIDE SEQUENCE [LARGE SCALE GENOMIC DNA]</scope>
    <source>
        <strain evidence="1 2">NEAU-A12</strain>
    </source>
</reference>
<accession>A0ABT6WL85</accession>
<protein>
    <recommendedName>
        <fullName evidence="3">Glycosyltransferase</fullName>
    </recommendedName>
</protein>